<dbReference type="EMBL" id="BTRK01000006">
    <property type="protein sequence ID" value="GMR63007.1"/>
    <property type="molecule type" value="Genomic_DNA"/>
</dbReference>
<feature type="non-terminal residue" evidence="1">
    <location>
        <position position="1"/>
    </location>
</feature>
<proteinExistence type="predicted"/>
<dbReference type="AlphaFoldDB" id="A0AAN5DIK6"/>
<comment type="caution">
    <text evidence="1">The sequence shown here is derived from an EMBL/GenBank/DDBJ whole genome shotgun (WGS) entry which is preliminary data.</text>
</comment>
<feature type="non-terminal residue" evidence="1">
    <location>
        <position position="69"/>
    </location>
</feature>
<organism evidence="1 2">
    <name type="scientific">Pristionchus mayeri</name>
    <dbReference type="NCBI Taxonomy" id="1317129"/>
    <lineage>
        <taxon>Eukaryota</taxon>
        <taxon>Metazoa</taxon>
        <taxon>Ecdysozoa</taxon>
        <taxon>Nematoda</taxon>
        <taxon>Chromadorea</taxon>
        <taxon>Rhabditida</taxon>
        <taxon>Rhabditina</taxon>
        <taxon>Diplogasteromorpha</taxon>
        <taxon>Diplogasteroidea</taxon>
        <taxon>Neodiplogasteridae</taxon>
        <taxon>Pristionchus</taxon>
    </lineage>
</organism>
<accession>A0AAN5DIK6</accession>
<evidence type="ECO:0000313" key="2">
    <source>
        <dbReference type="Proteomes" id="UP001328107"/>
    </source>
</evidence>
<evidence type="ECO:0000313" key="1">
    <source>
        <dbReference type="EMBL" id="GMR63007.1"/>
    </source>
</evidence>
<gene>
    <name evidence="1" type="ORF">PMAYCL1PPCAC_33202</name>
</gene>
<name>A0AAN5DIK6_9BILA</name>
<dbReference type="Proteomes" id="UP001328107">
    <property type="component" value="Unassembled WGS sequence"/>
</dbReference>
<sequence>LFLIPLFFSSIHAACLNVTANIRCGGQPFTGQMVVTIWDANHEYFGGDEKIMTAHYNVVNGGPVKIEDT</sequence>
<keyword evidence="2" id="KW-1185">Reference proteome</keyword>
<reference evidence="2" key="1">
    <citation type="submission" date="2022-10" db="EMBL/GenBank/DDBJ databases">
        <title>Genome assembly of Pristionchus species.</title>
        <authorList>
            <person name="Yoshida K."/>
            <person name="Sommer R.J."/>
        </authorList>
    </citation>
    <scope>NUCLEOTIDE SEQUENCE [LARGE SCALE GENOMIC DNA]</scope>
    <source>
        <strain evidence="2">RS5460</strain>
    </source>
</reference>
<protein>
    <submittedName>
        <fullName evidence="1">Uncharacterized protein</fullName>
    </submittedName>
</protein>